<dbReference type="Pfam" id="PF13963">
    <property type="entry name" value="Transpos_assoc"/>
    <property type="match status" value="1"/>
</dbReference>
<feature type="region of interest" description="Disordered" evidence="1">
    <location>
        <begin position="112"/>
        <end position="131"/>
    </location>
</feature>
<evidence type="ECO:0000259" key="2">
    <source>
        <dbReference type="Pfam" id="PF13963"/>
    </source>
</evidence>
<evidence type="ECO:0000313" key="3">
    <source>
        <dbReference type="EMBL" id="GFC82306.1"/>
    </source>
</evidence>
<name>A0A699R9K5_TANCI</name>
<organism evidence="3">
    <name type="scientific">Tanacetum cinerariifolium</name>
    <name type="common">Dalmatian daisy</name>
    <name type="synonym">Chrysanthemum cinerariifolium</name>
    <dbReference type="NCBI Taxonomy" id="118510"/>
    <lineage>
        <taxon>Eukaryota</taxon>
        <taxon>Viridiplantae</taxon>
        <taxon>Streptophyta</taxon>
        <taxon>Embryophyta</taxon>
        <taxon>Tracheophyta</taxon>
        <taxon>Spermatophyta</taxon>
        <taxon>Magnoliopsida</taxon>
        <taxon>eudicotyledons</taxon>
        <taxon>Gunneridae</taxon>
        <taxon>Pentapetalae</taxon>
        <taxon>asterids</taxon>
        <taxon>campanulids</taxon>
        <taxon>Asterales</taxon>
        <taxon>Asteraceae</taxon>
        <taxon>Asteroideae</taxon>
        <taxon>Anthemideae</taxon>
        <taxon>Anthemidinae</taxon>
        <taxon>Tanacetum</taxon>
    </lineage>
</organism>
<proteinExistence type="predicted"/>
<feature type="region of interest" description="Disordered" evidence="1">
    <location>
        <begin position="141"/>
        <end position="184"/>
    </location>
</feature>
<accession>A0A699R9K5</accession>
<sequence>MVIDDKSWTLLGRHEREFYVGLEKFVNHCKPLVNSVGKIKCPCKSCRTILWVSIKHLSDHITRHGFDLSYKTWVHHGEPALPPLPPVIDNTRQPQMSDMTALLNDLSYIPPNNEHNEPTQGDIDGQSTEVDVPPDIIIDVVDEDDDITDDEDALPHDLAESNNEDLFNVDDDGVDKVYSSEEKD</sequence>
<feature type="compositionally biased region" description="Acidic residues" evidence="1">
    <location>
        <begin position="141"/>
        <end position="152"/>
    </location>
</feature>
<dbReference type="AlphaFoldDB" id="A0A699R9K5"/>
<comment type="caution">
    <text evidence="3">The sequence shown here is derived from an EMBL/GenBank/DDBJ whole genome shotgun (WGS) entry which is preliminary data.</text>
</comment>
<reference evidence="3" key="1">
    <citation type="journal article" date="2019" name="Sci. Rep.">
        <title>Draft genome of Tanacetum cinerariifolium, the natural source of mosquito coil.</title>
        <authorList>
            <person name="Yamashiro T."/>
            <person name="Shiraishi A."/>
            <person name="Satake H."/>
            <person name="Nakayama K."/>
        </authorList>
    </citation>
    <scope>NUCLEOTIDE SEQUENCE</scope>
</reference>
<feature type="domain" description="Transposase-associated" evidence="2">
    <location>
        <begin position="6"/>
        <end position="78"/>
    </location>
</feature>
<dbReference type="InterPro" id="IPR029480">
    <property type="entry name" value="Transpos_assoc"/>
</dbReference>
<feature type="compositionally biased region" description="Basic and acidic residues" evidence="1">
    <location>
        <begin position="174"/>
        <end position="184"/>
    </location>
</feature>
<protein>
    <recommendedName>
        <fullName evidence="2">Transposase-associated domain-containing protein</fullName>
    </recommendedName>
</protein>
<gene>
    <name evidence="3" type="ORF">Tci_854276</name>
</gene>
<dbReference type="EMBL" id="BKCJ011083771">
    <property type="protein sequence ID" value="GFC82306.1"/>
    <property type="molecule type" value="Genomic_DNA"/>
</dbReference>
<evidence type="ECO:0000256" key="1">
    <source>
        <dbReference type="SAM" id="MobiDB-lite"/>
    </source>
</evidence>